<comment type="caution">
    <text evidence="2">The sequence shown here is derived from an EMBL/GenBank/DDBJ whole genome shotgun (WGS) entry which is preliminary data.</text>
</comment>
<keyword evidence="3" id="KW-1185">Reference proteome</keyword>
<proteinExistence type="predicted"/>
<accession>A0A066ULW6</accession>
<dbReference type="Gene3D" id="1.20.5.340">
    <property type="match status" value="1"/>
</dbReference>
<protein>
    <submittedName>
        <fullName evidence="2">Uncharacterized protein</fullName>
    </submittedName>
</protein>
<organism evidence="2 3">
    <name type="scientific">Moraxella bovoculi 237</name>
    <dbReference type="NCBI Taxonomy" id="743974"/>
    <lineage>
        <taxon>Bacteria</taxon>
        <taxon>Pseudomonadati</taxon>
        <taxon>Pseudomonadota</taxon>
        <taxon>Gammaproteobacteria</taxon>
        <taxon>Moraxellales</taxon>
        <taxon>Moraxellaceae</taxon>
        <taxon>Moraxella</taxon>
    </lineage>
</organism>
<gene>
    <name evidence="2" type="ORF">MBO_05049</name>
</gene>
<dbReference type="OrthoDB" id="6649382at2"/>
<name>A0A066ULW6_9GAMM</name>
<evidence type="ECO:0000313" key="3">
    <source>
        <dbReference type="Proteomes" id="UP000035860"/>
    </source>
</evidence>
<reference evidence="2 3" key="1">
    <citation type="journal article" date="2014" name="Genome Announc.">
        <title>Draft Genome Sequence of Moraxella bovoculi Strain 237T (ATCC BAA-1259T) Isolated from a Calf with Infectious Bovine Keratoconjunctivitis.</title>
        <authorList>
            <person name="Calcutt M.J."/>
            <person name="Foecking M.F."/>
            <person name="Martin N.T."/>
            <person name="Mhlanga-Mutangadura T."/>
            <person name="Reilly T.J."/>
        </authorList>
    </citation>
    <scope>NUCLEOTIDE SEQUENCE [LARGE SCALE GENOMIC DNA]</scope>
    <source>
        <strain evidence="2 3">237</strain>
    </source>
</reference>
<evidence type="ECO:0000256" key="1">
    <source>
        <dbReference type="SAM" id="Coils"/>
    </source>
</evidence>
<sequence length="119" mass="13767">MIRQLQALEQTILEMKKQYNVTATELANLKHKLANDTSPAIISDLQLRLEKTTQELHSQTDRANSLEQSRNALQAQIEELVEQNQSLNTHNRELKDKNALAISRAEIIQEWLTRIDNQH</sequence>
<dbReference type="RefSeq" id="WP_036364564.1">
    <property type="nucleotide sequence ID" value="NZ_AOMT01000022.1"/>
</dbReference>
<dbReference type="GeneID" id="301975011"/>
<dbReference type="EMBL" id="AOMT01000022">
    <property type="protein sequence ID" value="KDN25149.1"/>
    <property type="molecule type" value="Genomic_DNA"/>
</dbReference>
<evidence type="ECO:0000313" key="2">
    <source>
        <dbReference type="EMBL" id="KDN25149.1"/>
    </source>
</evidence>
<keyword evidence="1" id="KW-0175">Coiled coil</keyword>
<dbReference type="Proteomes" id="UP000035860">
    <property type="component" value="Unassembled WGS sequence"/>
</dbReference>
<dbReference type="AlphaFoldDB" id="A0A066ULW6"/>
<feature type="coiled-coil region" evidence="1">
    <location>
        <begin position="5"/>
        <end position="97"/>
    </location>
</feature>